<comment type="caution">
    <text evidence="1">The sequence shown here is derived from an EMBL/GenBank/DDBJ whole genome shotgun (WGS) entry which is preliminary data.</text>
</comment>
<accession>A0ABD1Y5G1</accession>
<dbReference type="EMBL" id="JBHFFA010000006">
    <property type="protein sequence ID" value="KAL2622002.1"/>
    <property type="molecule type" value="Genomic_DNA"/>
</dbReference>
<evidence type="ECO:0000313" key="2">
    <source>
        <dbReference type="Proteomes" id="UP001605036"/>
    </source>
</evidence>
<proteinExistence type="predicted"/>
<evidence type="ECO:0000313" key="1">
    <source>
        <dbReference type="EMBL" id="KAL2622002.1"/>
    </source>
</evidence>
<dbReference type="Proteomes" id="UP001605036">
    <property type="component" value="Unassembled WGS sequence"/>
</dbReference>
<keyword evidence="2" id="KW-1185">Reference proteome</keyword>
<gene>
    <name evidence="1" type="ORF">R1flu_002207</name>
</gene>
<dbReference type="AlphaFoldDB" id="A0ABD1Y5G1"/>
<reference evidence="1 2" key="1">
    <citation type="submission" date="2024-09" db="EMBL/GenBank/DDBJ databases">
        <title>Chromosome-scale assembly of Riccia fluitans.</title>
        <authorList>
            <person name="Paukszto L."/>
            <person name="Sawicki J."/>
            <person name="Karawczyk K."/>
            <person name="Piernik-Szablinska J."/>
            <person name="Szczecinska M."/>
            <person name="Mazdziarz M."/>
        </authorList>
    </citation>
    <scope>NUCLEOTIDE SEQUENCE [LARGE SCALE GENOMIC DNA]</scope>
    <source>
        <strain evidence="1">Rf_01</strain>
        <tissue evidence="1">Aerial parts of the thallus</tissue>
    </source>
</reference>
<name>A0ABD1Y5G1_9MARC</name>
<sequence length="106" mass="11880">MDGRTNKEVRWEIGNAGVSFWQSGGQCLRRLACHHAALHTPTTIADLLRWDLYPDSPFQPRVTVTFGRGGNKRTVVNKRRATGVRLIEVAFCGLPVAFRTRICISV</sequence>
<organism evidence="1 2">
    <name type="scientific">Riccia fluitans</name>
    <dbReference type="NCBI Taxonomy" id="41844"/>
    <lineage>
        <taxon>Eukaryota</taxon>
        <taxon>Viridiplantae</taxon>
        <taxon>Streptophyta</taxon>
        <taxon>Embryophyta</taxon>
        <taxon>Marchantiophyta</taxon>
        <taxon>Marchantiopsida</taxon>
        <taxon>Marchantiidae</taxon>
        <taxon>Marchantiales</taxon>
        <taxon>Ricciaceae</taxon>
        <taxon>Riccia</taxon>
    </lineage>
</organism>
<protein>
    <submittedName>
        <fullName evidence="1">Uncharacterized protein</fullName>
    </submittedName>
</protein>